<feature type="signal peptide" evidence="1">
    <location>
        <begin position="1"/>
        <end position="24"/>
    </location>
</feature>
<dbReference type="AlphaFoldDB" id="A0A150WWD8"/>
<evidence type="ECO:0000313" key="2">
    <source>
        <dbReference type="EMBL" id="KYG70828.1"/>
    </source>
</evidence>
<feature type="chain" id="PRO_5007573576" description="IrrE N-terminal-like domain-containing protein" evidence="1">
    <location>
        <begin position="25"/>
        <end position="358"/>
    </location>
</feature>
<accession>A0A150WWD8</accession>
<protein>
    <recommendedName>
        <fullName evidence="4">IrrE N-terminal-like domain-containing protein</fullName>
    </recommendedName>
</protein>
<comment type="caution">
    <text evidence="2">The sequence shown here is derived from an EMBL/GenBank/DDBJ whole genome shotgun (WGS) entry which is preliminary data.</text>
</comment>
<proteinExistence type="predicted"/>
<sequence>MKGKEPALKPLLLAIVLSSIGAFCAEPAFAQKCSSIFSSQYALDGKVEVDLPAVRSAKTATEYANTITEINSLIAPLEIPGQVKVSVGTAFKFSHFNAGDFSIYIGVRPDSMGKMNPKVNQTTMAHEYAHAIFEHNLIKDLESYKSLRNKAVNLEAQVEAAARESKNLVYRSDVTFDKKKKQQLQWQAIEKMLESKSLKKEFKAFQRYWIIRTAFHELFADSVALTYTRDPKSIATLLKSKEEKNKEFSSNDIILRDFTDGRHHRNEQTWKKEHPFYTEFAADVYYSFLPARWELWNIVKNKIDSENYRKELPYKVFSILERNLSESLALSPETVGPTGLKDIQRMNDQIIEDFRREL</sequence>
<dbReference type="EMBL" id="LUKF01000001">
    <property type="protein sequence ID" value="KYG70828.1"/>
    <property type="molecule type" value="Genomic_DNA"/>
</dbReference>
<name>A0A150WWD8_BDEBC</name>
<dbReference type="Proteomes" id="UP000075391">
    <property type="component" value="Unassembled WGS sequence"/>
</dbReference>
<evidence type="ECO:0008006" key="4">
    <source>
        <dbReference type="Google" id="ProtNLM"/>
    </source>
</evidence>
<organism evidence="2 3">
    <name type="scientific">Bdellovibrio bacteriovorus</name>
    <dbReference type="NCBI Taxonomy" id="959"/>
    <lineage>
        <taxon>Bacteria</taxon>
        <taxon>Pseudomonadati</taxon>
        <taxon>Bdellovibrionota</taxon>
        <taxon>Bdellovibrionia</taxon>
        <taxon>Bdellovibrionales</taxon>
        <taxon>Pseudobdellovibrionaceae</taxon>
        <taxon>Bdellovibrio</taxon>
    </lineage>
</organism>
<reference evidence="2 3" key="1">
    <citation type="submission" date="2016-03" db="EMBL/GenBank/DDBJ databases">
        <authorList>
            <person name="Ploux O."/>
        </authorList>
    </citation>
    <scope>NUCLEOTIDE SEQUENCE [LARGE SCALE GENOMIC DNA]</scope>
    <source>
        <strain evidence="2 3">BER2</strain>
    </source>
</reference>
<evidence type="ECO:0000313" key="3">
    <source>
        <dbReference type="Proteomes" id="UP000075391"/>
    </source>
</evidence>
<keyword evidence="1" id="KW-0732">Signal</keyword>
<gene>
    <name evidence="2" type="ORF">AZI85_02540</name>
</gene>
<evidence type="ECO:0000256" key="1">
    <source>
        <dbReference type="SAM" id="SignalP"/>
    </source>
</evidence>